<dbReference type="Proteomes" id="UP000186817">
    <property type="component" value="Unassembled WGS sequence"/>
</dbReference>
<dbReference type="AlphaFoldDB" id="A0A1Q9EGL7"/>
<keyword evidence="2" id="KW-1185">Reference proteome</keyword>
<reference evidence="1 2" key="1">
    <citation type="submission" date="2016-02" db="EMBL/GenBank/DDBJ databases">
        <title>Genome analysis of coral dinoflagellate symbionts highlights evolutionary adaptations to a symbiotic lifestyle.</title>
        <authorList>
            <person name="Aranda M."/>
            <person name="Li Y."/>
            <person name="Liew Y.J."/>
            <person name="Baumgarten S."/>
            <person name="Simakov O."/>
            <person name="Wilson M."/>
            <person name="Piel J."/>
            <person name="Ashoor H."/>
            <person name="Bougouffa S."/>
            <person name="Bajic V.B."/>
            <person name="Ryu T."/>
            <person name="Ravasi T."/>
            <person name="Bayer T."/>
            <person name="Micklem G."/>
            <person name="Kim H."/>
            <person name="Bhak J."/>
            <person name="Lajeunesse T.C."/>
            <person name="Voolstra C.R."/>
        </authorList>
    </citation>
    <scope>NUCLEOTIDE SEQUENCE [LARGE SCALE GENOMIC DNA]</scope>
    <source>
        <strain evidence="1 2">CCMP2467</strain>
    </source>
</reference>
<name>A0A1Q9EGL7_SYMMI</name>
<evidence type="ECO:0000313" key="1">
    <source>
        <dbReference type="EMBL" id="OLQ06518.1"/>
    </source>
</evidence>
<protein>
    <submittedName>
        <fullName evidence="1">Uncharacterized protein</fullName>
    </submittedName>
</protein>
<sequence>MISLVILSCILRPDTPSEDTLHTRNVIGDQAILGVHLAVLQKAIDLDTLDISDRDLAAGNDGMPPDLLHYFPGGSVSHIYKHKGDIADCFPVTLASQTVRSYQEGCLARGKSTAIIFLDLKEAFHKVARPLVHGGDMSDSHLIKVMQIFGLPAGHMDLLRSYVQQESLLVGAGASSWAALMIKEFQEDSWLTVGDGLAVVETGTRPGDSLADIVFSFLFAAVLKQVRAALIAAGFDVMLPWSEAWFRSLCPTGAPDEHLAPIDVSWMDDLALLLSADAPASLVNAVQGAASTLIDECLKALLHPNLARQKR</sequence>
<dbReference type="OrthoDB" id="412771at2759"/>
<gene>
    <name evidence="1" type="ORF">AK812_SmicGene10179</name>
</gene>
<organism evidence="1 2">
    <name type="scientific">Symbiodinium microadriaticum</name>
    <name type="common">Dinoflagellate</name>
    <name type="synonym">Zooxanthella microadriatica</name>
    <dbReference type="NCBI Taxonomy" id="2951"/>
    <lineage>
        <taxon>Eukaryota</taxon>
        <taxon>Sar</taxon>
        <taxon>Alveolata</taxon>
        <taxon>Dinophyceae</taxon>
        <taxon>Suessiales</taxon>
        <taxon>Symbiodiniaceae</taxon>
        <taxon>Symbiodinium</taxon>
    </lineage>
</organism>
<proteinExistence type="predicted"/>
<comment type="caution">
    <text evidence="1">The sequence shown here is derived from an EMBL/GenBank/DDBJ whole genome shotgun (WGS) entry which is preliminary data.</text>
</comment>
<accession>A0A1Q9EGL7</accession>
<dbReference type="EMBL" id="LSRX01000158">
    <property type="protein sequence ID" value="OLQ06518.1"/>
    <property type="molecule type" value="Genomic_DNA"/>
</dbReference>
<evidence type="ECO:0000313" key="2">
    <source>
        <dbReference type="Proteomes" id="UP000186817"/>
    </source>
</evidence>